<evidence type="ECO:0000313" key="2">
    <source>
        <dbReference type="Proteomes" id="UP000789342"/>
    </source>
</evidence>
<accession>A0A9N9J902</accession>
<gene>
    <name evidence="1" type="ORF">AMORRO_LOCUS16570</name>
</gene>
<protein>
    <submittedName>
        <fullName evidence="1">3414_t:CDS:1</fullName>
    </submittedName>
</protein>
<dbReference type="Gene3D" id="2.60.40.640">
    <property type="match status" value="1"/>
</dbReference>
<sequence>IQISLIGVESYRTGIRKCINQDDDRNNPKNERNLFYKKTKLAWLSCPAQRTSSLPKATEVSNLDVRFEFKLDDEMPTSFKTSKNFLGMRNGSIKYFIVAEVYTQSKKFVSPNHQVLKNVQVEVPIVRWSLPSEKKSSHGFETIVRKRKALYEPVQSILDQSSYDLNSTIRMTIMILFPKPGLFIKEVIGCIEEQHQIFKTDSDEVPMVIKRKVALQKINGAEVKKLSLSSPSSANVMNDDDSDTASIDDEEENYMFEVKMKIPSKEENVISPTMIDNPMVSRRVLHKIKIKVKFNNFRELKIERDVEIRNSL</sequence>
<dbReference type="EMBL" id="CAJVPV010046397">
    <property type="protein sequence ID" value="CAG8770784.1"/>
    <property type="molecule type" value="Genomic_DNA"/>
</dbReference>
<proteinExistence type="predicted"/>
<comment type="caution">
    <text evidence="1">The sequence shown here is derived from an EMBL/GenBank/DDBJ whole genome shotgun (WGS) entry which is preliminary data.</text>
</comment>
<name>A0A9N9J902_9GLOM</name>
<evidence type="ECO:0000313" key="1">
    <source>
        <dbReference type="EMBL" id="CAG8770784.1"/>
    </source>
</evidence>
<feature type="non-terminal residue" evidence="1">
    <location>
        <position position="312"/>
    </location>
</feature>
<dbReference type="AlphaFoldDB" id="A0A9N9J902"/>
<reference evidence="1" key="1">
    <citation type="submission" date="2021-06" db="EMBL/GenBank/DDBJ databases">
        <authorList>
            <person name="Kallberg Y."/>
            <person name="Tangrot J."/>
            <person name="Rosling A."/>
        </authorList>
    </citation>
    <scope>NUCLEOTIDE SEQUENCE</scope>
    <source>
        <strain evidence="1">CL551</strain>
    </source>
</reference>
<organism evidence="1 2">
    <name type="scientific">Acaulospora morrowiae</name>
    <dbReference type="NCBI Taxonomy" id="94023"/>
    <lineage>
        <taxon>Eukaryota</taxon>
        <taxon>Fungi</taxon>
        <taxon>Fungi incertae sedis</taxon>
        <taxon>Mucoromycota</taxon>
        <taxon>Glomeromycotina</taxon>
        <taxon>Glomeromycetes</taxon>
        <taxon>Diversisporales</taxon>
        <taxon>Acaulosporaceae</taxon>
        <taxon>Acaulospora</taxon>
    </lineage>
</organism>
<keyword evidence="2" id="KW-1185">Reference proteome</keyword>
<dbReference type="Proteomes" id="UP000789342">
    <property type="component" value="Unassembled WGS sequence"/>
</dbReference>
<dbReference type="InterPro" id="IPR014752">
    <property type="entry name" value="Arrestin-like_C"/>
</dbReference>
<feature type="non-terminal residue" evidence="1">
    <location>
        <position position="1"/>
    </location>
</feature>